<dbReference type="GO" id="GO:0004402">
    <property type="term" value="F:histone acetyltransferase activity"/>
    <property type="evidence" value="ECO:0007669"/>
    <property type="project" value="TreeGrafter"/>
</dbReference>
<dbReference type="PANTHER" id="PTHR14744">
    <property type="entry name" value="N-ALPHA-ACETYLTRANSFERASE 60"/>
    <property type="match status" value="1"/>
</dbReference>
<dbReference type="InterPro" id="IPR045141">
    <property type="entry name" value="NAA60-like"/>
</dbReference>
<dbReference type="EMBL" id="DS016310">
    <property type="protein sequence ID" value="KOB86504.1"/>
    <property type="molecule type" value="Genomic_DNA"/>
</dbReference>
<evidence type="ECO:0000256" key="4">
    <source>
        <dbReference type="ARBA" id="ARBA00023315"/>
    </source>
</evidence>
<evidence type="ECO:0000256" key="5">
    <source>
        <dbReference type="SAM" id="MobiDB-lite"/>
    </source>
</evidence>
<reference evidence="7" key="1">
    <citation type="submission" date="2006-09" db="EMBL/GenBank/DDBJ databases">
        <title>Annotation of Plasmodium falciparum Dd2.</title>
        <authorList>
            <consortium name="The Broad Institute Genome Sequencing Platform"/>
            <person name="Volkman S.K."/>
            <person name="Neafsey D.E."/>
            <person name="Dash A.P."/>
            <person name="Chitnis C.E."/>
            <person name="Hartl D.L."/>
            <person name="Young S.K."/>
            <person name="Zeng Q."/>
            <person name="Koehrsen M."/>
            <person name="Alvarado L."/>
            <person name="Berlin A."/>
            <person name="Borenstein D."/>
            <person name="Chapman S.B."/>
            <person name="Chen Z."/>
            <person name="Engels R."/>
            <person name="Freedman E."/>
            <person name="Gellesch M."/>
            <person name="Goldberg J."/>
            <person name="Griggs A."/>
            <person name="Gujja S."/>
            <person name="Heilman E.R."/>
            <person name="Heiman D.I."/>
            <person name="Howarth C."/>
            <person name="Jen D."/>
            <person name="Larson L."/>
            <person name="Mehta T."/>
            <person name="Neiman D."/>
            <person name="Park D."/>
            <person name="Pearson M."/>
            <person name="Roberts A."/>
            <person name="Saif S."/>
            <person name="Shea T."/>
            <person name="Shenoy N."/>
            <person name="Sisk P."/>
            <person name="Stolte C."/>
            <person name="Sykes S."/>
            <person name="Walk T."/>
            <person name="White J."/>
            <person name="Yandava C."/>
            <person name="Haas B."/>
            <person name="Henn M.R."/>
            <person name="Nusbaum C."/>
            <person name="Birren B."/>
        </authorList>
    </citation>
    <scope>NUCLEOTIDE SEQUENCE [LARGE SCALE GENOMIC DNA]</scope>
</reference>
<evidence type="ECO:0000256" key="2">
    <source>
        <dbReference type="ARBA" id="ARBA00022679"/>
    </source>
</evidence>
<dbReference type="PANTHER" id="PTHR14744:SF15">
    <property type="entry name" value="N-ALPHA-ACETYLTRANSFERASE 60"/>
    <property type="match status" value="1"/>
</dbReference>
<evidence type="ECO:0000256" key="3">
    <source>
        <dbReference type="ARBA" id="ARBA00022853"/>
    </source>
</evidence>
<dbReference type="GO" id="GO:0000139">
    <property type="term" value="C:Golgi membrane"/>
    <property type="evidence" value="ECO:0007669"/>
    <property type="project" value="TreeGrafter"/>
</dbReference>
<feature type="region of interest" description="Disordered" evidence="5">
    <location>
        <begin position="148"/>
        <end position="178"/>
    </location>
</feature>
<keyword evidence="4" id="KW-0012">Acyltransferase</keyword>
<dbReference type="Proteomes" id="UP000054282">
    <property type="component" value="Unassembled WGS sequence"/>
</dbReference>
<dbReference type="GO" id="GO:0004596">
    <property type="term" value="F:protein-N-terminal amino-acid acetyltransferase activity"/>
    <property type="evidence" value="ECO:0007669"/>
    <property type="project" value="InterPro"/>
</dbReference>
<dbReference type="EC" id="2.3.1.48" evidence="1"/>
<organism evidence="6 7">
    <name type="scientific">Plasmodium falciparum (isolate Dd2)</name>
    <dbReference type="NCBI Taxonomy" id="57267"/>
    <lineage>
        <taxon>Eukaryota</taxon>
        <taxon>Sar</taxon>
        <taxon>Alveolata</taxon>
        <taxon>Apicomplexa</taxon>
        <taxon>Aconoidasida</taxon>
        <taxon>Haemosporida</taxon>
        <taxon>Plasmodiidae</taxon>
        <taxon>Plasmodium</taxon>
        <taxon>Plasmodium (Laverania)</taxon>
    </lineage>
</organism>
<keyword evidence="2" id="KW-0808">Transferase</keyword>
<keyword evidence="3" id="KW-0156">Chromatin regulator</keyword>
<sequence length="444" mass="52695">MNNNNYYYYKKNKNTNKKTSFLESKYDKVVNNVLGLFKKNNKNKFLSTSSALCNDVHEQILSSRLFLDLCEEKEILLYKILKKLNILNLIYFRFLKEEDIEDVHDLHKELFPVKYHSDFYFSICNFDDNTIIDDDIIKTMEKITSSFKKNTNRRKYNSNNNKNNNNNNNNNDNNDDNNCGNNHGCNNYSEIASSLKEGSHNTNSNNFKDIYFVNNYECNNHNNVNSYDELSTNCWNINDDEMNDIDNYYDNDEYLEETQNDILNKFNNSIDKSGIEKKKINKKWKEDQIFSVGVFLPFSFIDYINSDYINKLLKRKCIEKLGEKDILLDYIRFMDDCNVKYEQNNTNDKFDKFDTSDKFDTYDKIDTFDKYDTCGNYYNYDSSNINDDSNSYCHDTHINNMKSHSNSTNNSQKSTSNCTYESFKTYCNFETGDKYYKEISIMII</sequence>
<proteinExistence type="predicted"/>
<protein>
    <recommendedName>
        <fullName evidence="1">histone acetyltransferase</fullName>
        <ecNumber evidence="1">2.3.1.48</ecNumber>
    </recommendedName>
</protein>
<feature type="compositionally biased region" description="Low complexity" evidence="5">
    <location>
        <begin position="157"/>
        <end position="178"/>
    </location>
</feature>
<name>A0A0L7M0V2_PLAF4</name>
<accession>A0A0L7M0V2</accession>
<dbReference type="AlphaFoldDB" id="A0A0L7M0V2"/>
<evidence type="ECO:0000313" key="6">
    <source>
        <dbReference type="EMBL" id="KOB86504.1"/>
    </source>
</evidence>
<evidence type="ECO:0000313" key="7">
    <source>
        <dbReference type="Proteomes" id="UP000054282"/>
    </source>
</evidence>
<evidence type="ECO:0000256" key="1">
    <source>
        <dbReference type="ARBA" id="ARBA00013184"/>
    </source>
</evidence>
<gene>
    <name evidence="6" type="ORF">PFDG_05478</name>
</gene>
<reference evidence="7" key="2">
    <citation type="submission" date="2006-09" db="EMBL/GenBank/DDBJ databases">
        <title>The genome sequence of Plasmodium falciparum Dd2.</title>
        <authorList>
            <consortium name="The Broad Institute Genome Sequencing Platform"/>
            <person name="Birren B."/>
            <person name="Lander E."/>
            <person name="Galagan J."/>
            <person name="Nusbaum C."/>
            <person name="Devon K."/>
            <person name="Henn M."/>
            <person name="Jaffe D."/>
            <person name="Butler J."/>
            <person name="Alvarez P."/>
            <person name="Gnerre S."/>
            <person name="Grabherr M."/>
            <person name="Kleber M."/>
            <person name="Mauceli E."/>
            <person name="Brockman W."/>
            <person name="MacCallum I.A."/>
            <person name="Rounsley S."/>
            <person name="Young S."/>
            <person name="LaButti K."/>
            <person name="Pushparaj V."/>
            <person name="DeCaprio D."/>
            <person name="Crawford M."/>
            <person name="Koehrsen M."/>
            <person name="Engels R."/>
            <person name="Montgomery P."/>
            <person name="Pearson M."/>
            <person name="Howarth C."/>
            <person name="Larson L."/>
            <person name="Luoma S."/>
            <person name="White J."/>
            <person name="Kodira C."/>
            <person name="Zeng Q."/>
            <person name="O'Leary S."/>
            <person name="Yandava C."/>
            <person name="Alvarado L."/>
            <person name="Wirth D."/>
            <person name="Volkman S."/>
            <person name="Hartl D."/>
        </authorList>
    </citation>
    <scope>NUCLEOTIDE SEQUENCE [LARGE SCALE GENOMIC DNA]</scope>
</reference>
<dbReference type="KEGG" id="pfd:PFDG_05478"/>